<reference evidence="14" key="1">
    <citation type="submission" date="2020-10" db="EMBL/GenBank/DDBJ databases">
        <authorList>
            <person name="Gilroy R."/>
        </authorList>
    </citation>
    <scope>NUCLEOTIDE SEQUENCE</scope>
    <source>
        <strain evidence="14">13766</strain>
    </source>
</reference>
<evidence type="ECO:0000256" key="2">
    <source>
        <dbReference type="ARBA" id="ARBA00012417"/>
    </source>
</evidence>
<dbReference type="InterPro" id="IPR050238">
    <property type="entry name" value="DNA_Rep/Repair_Clamp_Loader"/>
</dbReference>
<accession>A0A9D1FZG6</accession>
<dbReference type="GO" id="GO:0009360">
    <property type="term" value="C:DNA polymerase III complex"/>
    <property type="evidence" value="ECO:0007669"/>
    <property type="project" value="InterPro"/>
</dbReference>
<evidence type="ECO:0000256" key="12">
    <source>
        <dbReference type="SAM" id="MobiDB-lite"/>
    </source>
</evidence>
<evidence type="ECO:0000259" key="13">
    <source>
        <dbReference type="SMART" id="SM00382"/>
    </source>
</evidence>
<dbReference type="AlphaFoldDB" id="A0A9D1FZG6"/>
<feature type="compositionally biased region" description="Low complexity" evidence="12">
    <location>
        <begin position="403"/>
        <end position="421"/>
    </location>
</feature>
<evidence type="ECO:0000256" key="3">
    <source>
        <dbReference type="ARBA" id="ARBA00022679"/>
    </source>
</evidence>
<dbReference type="GO" id="GO:0003677">
    <property type="term" value="F:DNA binding"/>
    <property type="evidence" value="ECO:0007669"/>
    <property type="project" value="InterPro"/>
</dbReference>
<dbReference type="GO" id="GO:0006261">
    <property type="term" value="P:DNA-templated DNA replication"/>
    <property type="evidence" value="ECO:0007669"/>
    <property type="project" value="TreeGrafter"/>
</dbReference>
<keyword evidence="9" id="KW-0067">ATP-binding</keyword>
<dbReference type="Pfam" id="PF13177">
    <property type="entry name" value="DNA_pol3_delta2"/>
    <property type="match status" value="1"/>
</dbReference>
<gene>
    <name evidence="14" type="primary">dnaX</name>
    <name evidence="14" type="ORF">IAA84_04835</name>
</gene>
<evidence type="ECO:0000256" key="7">
    <source>
        <dbReference type="ARBA" id="ARBA00022741"/>
    </source>
</evidence>
<sequence>MPYQTLYRAFRPQSLEEVCGQQTVTRVLTRQLETGRISHAYLFCGSRGTGKTSTAKAFARVLSCQHPSGSHACGECEACRQSNNMDIVEIDAASNNGVDEIRDLRERVKYPPVNGRYKIYIIDEVHMLSTAAFNALLKTLEEPPGHVVFILATTEPRRLPATILSRCQRYDFRRISAQVIVARMREILSQIGAAAEDEALDLIAQNAEGGMRDALSLLDMCLSYADGALTAQAVRDVTGSAGRAFLFEYTQALLGQDAASALKLIDRLVRDGRDLASFASEESDHLRALLLSRVAPDAVEELLEVSPETAQRYREQSAPAGENRLSQMAELFLEAQSRMKYLSSARAALELCTVRACRPQEEAEGGLEGVLARIEALEAMPRAQQAAPSGAAPSKAPQPQPKKPASSEPAPRQAQAARATPEPTPPEYEKALEALAAAKPMLRPQLAAMRFERREGNCIMAVFAKSAALQMSLLERFRPQIEEALSEAFGETMSLRMRREDERPRGLDRPVRQIITQAQDLFGEQNVELGDE</sequence>
<comment type="similarity">
    <text evidence="1">Belongs to the DnaX/STICHEL family.</text>
</comment>
<feature type="domain" description="AAA+ ATPase" evidence="13">
    <location>
        <begin position="37"/>
        <end position="176"/>
    </location>
</feature>
<evidence type="ECO:0000256" key="11">
    <source>
        <dbReference type="ARBA" id="ARBA00049244"/>
    </source>
</evidence>
<evidence type="ECO:0000313" key="14">
    <source>
        <dbReference type="EMBL" id="HIS92326.1"/>
    </source>
</evidence>
<dbReference type="NCBIfam" id="TIGR02397">
    <property type="entry name" value="dnaX_nterm"/>
    <property type="match status" value="1"/>
</dbReference>
<dbReference type="FunFam" id="3.40.50.300:FF:000014">
    <property type="entry name" value="DNA polymerase III subunit gamma/tau"/>
    <property type="match status" value="1"/>
</dbReference>
<dbReference type="GO" id="GO:0046872">
    <property type="term" value="F:metal ion binding"/>
    <property type="evidence" value="ECO:0007669"/>
    <property type="project" value="UniProtKB-KW"/>
</dbReference>
<evidence type="ECO:0000256" key="8">
    <source>
        <dbReference type="ARBA" id="ARBA00022833"/>
    </source>
</evidence>
<proteinExistence type="inferred from homology"/>
<protein>
    <recommendedName>
        <fullName evidence="2">DNA-directed DNA polymerase</fullName>
        <ecNumber evidence="2">2.7.7.7</ecNumber>
    </recommendedName>
</protein>
<evidence type="ECO:0000313" key="15">
    <source>
        <dbReference type="Proteomes" id="UP000824140"/>
    </source>
</evidence>
<dbReference type="GO" id="GO:0005524">
    <property type="term" value="F:ATP binding"/>
    <property type="evidence" value="ECO:0007669"/>
    <property type="project" value="UniProtKB-KW"/>
</dbReference>
<keyword evidence="8" id="KW-0862">Zinc</keyword>
<dbReference type="SUPFAM" id="SSF48019">
    <property type="entry name" value="post-AAA+ oligomerization domain-like"/>
    <property type="match status" value="1"/>
</dbReference>
<keyword evidence="7" id="KW-0547">Nucleotide-binding</keyword>
<evidence type="ECO:0000256" key="9">
    <source>
        <dbReference type="ARBA" id="ARBA00022840"/>
    </source>
</evidence>
<keyword evidence="3 14" id="KW-0808">Transferase</keyword>
<dbReference type="PANTHER" id="PTHR11669:SF0">
    <property type="entry name" value="PROTEIN STICHEL-LIKE 2"/>
    <property type="match status" value="1"/>
</dbReference>
<reference evidence="14" key="2">
    <citation type="journal article" date="2021" name="PeerJ">
        <title>Extensive microbial diversity within the chicken gut microbiome revealed by metagenomics and culture.</title>
        <authorList>
            <person name="Gilroy R."/>
            <person name="Ravi A."/>
            <person name="Getino M."/>
            <person name="Pursley I."/>
            <person name="Horton D.L."/>
            <person name="Alikhan N.F."/>
            <person name="Baker D."/>
            <person name="Gharbi K."/>
            <person name="Hall N."/>
            <person name="Watson M."/>
            <person name="Adriaenssens E.M."/>
            <person name="Foster-Nyarko E."/>
            <person name="Jarju S."/>
            <person name="Secka A."/>
            <person name="Antonio M."/>
            <person name="Oren A."/>
            <person name="Chaudhuri R.R."/>
            <person name="La Ragione R."/>
            <person name="Hildebrand F."/>
            <person name="Pallen M.J."/>
        </authorList>
    </citation>
    <scope>NUCLEOTIDE SEQUENCE</scope>
    <source>
        <strain evidence="14">13766</strain>
    </source>
</reference>
<dbReference type="Proteomes" id="UP000824140">
    <property type="component" value="Unassembled WGS sequence"/>
</dbReference>
<dbReference type="Gene3D" id="3.40.50.300">
    <property type="entry name" value="P-loop containing nucleotide triphosphate hydrolases"/>
    <property type="match status" value="1"/>
</dbReference>
<evidence type="ECO:0000256" key="5">
    <source>
        <dbReference type="ARBA" id="ARBA00022705"/>
    </source>
</evidence>
<dbReference type="SUPFAM" id="SSF52540">
    <property type="entry name" value="P-loop containing nucleoside triphosphate hydrolases"/>
    <property type="match status" value="1"/>
</dbReference>
<dbReference type="Pfam" id="PF22608">
    <property type="entry name" value="DNAX_ATPase_lid"/>
    <property type="match status" value="1"/>
</dbReference>
<dbReference type="CDD" id="cd18137">
    <property type="entry name" value="HLD_clamp_pol_III_gamma_tau"/>
    <property type="match status" value="1"/>
</dbReference>
<dbReference type="InterPro" id="IPR045085">
    <property type="entry name" value="HLD_clamp_pol_III_gamma_tau"/>
</dbReference>
<dbReference type="Gene3D" id="1.10.8.60">
    <property type="match status" value="1"/>
</dbReference>
<evidence type="ECO:0000256" key="10">
    <source>
        <dbReference type="ARBA" id="ARBA00022932"/>
    </source>
</evidence>
<dbReference type="EC" id="2.7.7.7" evidence="2"/>
<evidence type="ECO:0000256" key="4">
    <source>
        <dbReference type="ARBA" id="ARBA00022695"/>
    </source>
</evidence>
<dbReference type="InterPro" id="IPR003593">
    <property type="entry name" value="AAA+_ATPase"/>
</dbReference>
<keyword evidence="6" id="KW-0479">Metal-binding</keyword>
<feature type="compositionally biased region" description="Low complexity" evidence="12">
    <location>
        <begin position="383"/>
        <end position="395"/>
    </location>
</feature>
<keyword evidence="5" id="KW-0235">DNA replication</keyword>
<keyword evidence="10" id="KW-0239">DNA-directed DNA polymerase</keyword>
<dbReference type="PANTHER" id="PTHR11669">
    <property type="entry name" value="REPLICATION FACTOR C / DNA POLYMERASE III GAMMA-TAU SUBUNIT"/>
    <property type="match status" value="1"/>
</dbReference>
<dbReference type="GO" id="GO:0003887">
    <property type="term" value="F:DNA-directed DNA polymerase activity"/>
    <property type="evidence" value="ECO:0007669"/>
    <property type="project" value="UniProtKB-KW"/>
</dbReference>
<dbReference type="PRINTS" id="PR00300">
    <property type="entry name" value="CLPPROTEASEA"/>
</dbReference>
<evidence type="ECO:0000256" key="1">
    <source>
        <dbReference type="ARBA" id="ARBA00006360"/>
    </source>
</evidence>
<dbReference type="Gene3D" id="1.20.272.10">
    <property type="match status" value="1"/>
</dbReference>
<dbReference type="InterPro" id="IPR022754">
    <property type="entry name" value="DNA_pol_III_gamma-3"/>
</dbReference>
<feature type="region of interest" description="Disordered" evidence="12">
    <location>
        <begin position="381"/>
        <end position="426"/>
    </location>
</feature>
<dbReference type="NCBIfam" id="NF004046">
    <property type="entry name" value="PRK05563.1"/>
    <property type="match status" value="1"/>
</dbReference>
<comment type="catalytic activity">
    <reaction evidence="11">
        <text>DNA(n) + a 2'-deoxyribonucleoside 5'-triphosphate = DNA(n+1) + diphosphate</text>
        <dbReference type="Rhea" id="RHEA:22508"/>
        <dbReference type="Rhea" id="RHEA-COMP:17339"/>
        <dbReference type="Rhea" id="RHEA-COMP:17340"/>
        <dbReference type="ChEBI" id="CHEBI:33019"/>
        <dbReference type="ChEBI" id="CHEBI:61560"/>
        <dbReference type="ChEBI" id="CHEBI:173112"/>
        <dbReference type="EC" id="2.7.7.7"/>
    </reaction>
</comment>
<dbReference type="InterPro" id="IPR001270">
    <property type="entry name" value="ClpA/B"/>
</dbReference>
<keyword evidence="4 14" id="KW-0548">Nucleotidyltransferase</keyword>
<name>A0A9D1FZG6_9FIRM</name>
<comment type="caution">
    <text evidence="14">The sequence shown here is derived from an EMBL/GenBank/DDBJ whole genome shotgun (WGS) entry which is preliminary data.</text>
</comment>
<dbReference type="EMBL" id="DVJN01000094">
    <property type="protein sequence ID" value="HIS92326.1"/>
    <property type="molecule type" value="Genomic_DNA"/>
</dbReference>
<evidence type="ECO:0000256" key="6">
    <source>
        <dbReference type="ARBA" id="ARBA00022723"/>
    </source>
</evidence>
<dbReference type="InterPro" id="IPR008921">
    <property type="entry name" value="DNA_pol3_clamp-load_cplx_C"/>
</dbReference>
<dbReference type="CDD" id="cd00009">
    <property type="entry name" value="AAA"/>
    <property type="match status" value="1"/>
</dbReference>
<dbReference type="InterPro" id="IPR012763">
    <property type="entry name" value="DNA_pol_III_sug/sutau_N"/>
</dbReference>
<dbReference type="SMART" id="SM00382">
    <property type="entry name" value="AAA"/>
    <property type="match status" value="1"/>
</dbReference>
<dbReference type="InterPro" id="IPR027417">
    <property type="entry name" value="P-loop_NTPase"/>
</dbReference>
<organism evidence="14 15">
    <name type="scientific">Candidatus Alectryocaccomicrobium excrementavium</name>
    <dbReference type="NCBI Taxonomy" id="2840668"/>
    <lineage>
        <taxon>Bacteria</taxon>
        <taxon>Bacillati</taxon>
        <taxon>Bacillota</taxon>
        <taxon>Clostridia</taxon>
        <taxon>Candidatus Alectryocaccomicrobium</taxon>
    </lineage>
</organism>
<dbReference type="Pfam" id="PF12169">
    <property type="entry name" value="DNA_pol3_gamma3"/>
    <property type="match status" value="1"/>
</dbReference>